<feature type="region of interest" description="Disordered" evidence="1">
    <location>
        <begin position="21"/>
        <end position="57"/>
    </location>
</feature>
<evidence type="ECO:0000313" key="3">
    <source>
        <dbReference type="Proteomes" id="UP000626109"/>
    </source>
</evidence>
<evidence type="ECO:0000256" key="1">
    <source>
        <dbReference type="SAM" id="MobiDB-lite"/>
    </source>
</evidence>
<protein>
    <submittedName>
        <fullName evidence="2">Uncharacterized protein</fullName>
    </submittedName>
</protein>
<sequence length="174" mass="18738">MHVGPSIEMCSLLLHTNRNSSTTAETDTFASTTGTDTTNPATSQHTNNPEEHHGKPSIASAEVATDYVIDAALSLSDIYVNDGVWDVDGQSEANLSDDDPAIQLERFCGNDVIDIESSSKGGCDSEHDDTGGGDRHEHRVAEFVVIAKNARALKDEHKLKEFRTGGSPLGRHFC</sequence>
<comment type="caution">
    <text evidence="2">The sequence shown here is derived from an EMBL/GenBank/DDBJ whole genome shotgun (WGS) entry which is preliminary data.</text>
</comment>
<dbReference type="Proteomes" id="UP000626109">
    <property type="component" value="Unassembled WGS sequence"/>
</dbReference>
<feature type="compositionally biased region" description="Low complexity" evidence="1">
    <location>
        <begin position="21"/>
        <end position="38"/>
    </location>
</feature>
<evidence type="ECO:0000313" key="2">
    <source>
        <dbReference type="EMBL" id="CAE8672982.1"/>
    </source>
</evidence>
<reference evidence="2" key="1">
    <citation type="submission" date="2021-02" db="EMBL/GenBank/DDBJ databases">
        <authorList>
            <person name="Dougan E. K."/>
            <person name="Rhodes N."/>
            <person name="Thang M."/>
            <person name="Chan C."/>
        </authorList>
    </citation>
    <scope>NUCLEOTIDE SEQUENCE</scope>
</reference>
<organism evidence="2 3">
    <name type="scientific">Polarella glacialis</name>
    <name type="common">Dinoflagellate</name>
    <dbReference type="NCBI Taxonomy" id="89957"/>
    <lineage>
        <taxon>Eukaryota</taxon>
        <taxon>Sar</taxon>
        <taxon>Alveolata</taxon>
        <taxon>Dinophyceae</taxon>
        <taxon>Suessiales</taxon>
        <taxon>Suessiaceae</taxon>
        <taxon>Polarella</taxon>
    </lineage>
</organism>
<dbReference type="AlphaFoldDB" id="A0A813JAT6"/>
<gene>
    <name evidence="2" type="ORF">PGLA2088_LOCUS18321</name>
</gene>
<accession>A0A813JAT6</accession>
<dbReference type="EMBL" id="CAJNNW010024524">
    <property type="protein sequence ID" value="CAE8672982.1"/>
    <property type="molecule type" value="Genomic_DNA"/>
</dbReference>
<proteinExistence type="predicted"/>
<name>A0A813JAT6_POLGL</name>